<accession>A0A914VRN4</accession>
<dbReference type="WBParaSite" id="PSAMB.scaffold22910size465.g38750.t1">
    <property type="protein sequence ID" value="PSAMB.scaffold22910size465.g38750.t1"/>
    <property type="gene ID" value="PSAMB.scaffold22910size465.g38750"/>
</dbReference>
<feature type="region of interest" description="Disordered" evidence="1">
    <location>
        <begin position="1"/>
        <end position="93"/>
    </location>
</feature>
<evidence type="ECO:0000256" key="1">
    <source>
        <dbReference type="SAM" id="MobiDB-lite"/>
    </source>
</evidence>
<sequence length="93" mass="10450">MVFRPGVVPRRKNTPLRRLLKCPQNRQRPRPKEAAQRSVAVSSIHHSSEHSSNSSSRMSSRFPVRSNNNSSSRAEMTRKQNGGLSARCNLPTP</sequence>
<organism evidence="2 3">
    <name type="scientific">Plectus sambesii</name>
    <dbReference type="NCBI Taxonomy" id="2011161"/>
    <lineage>
        <taxon>Eukaryota</taxon>
        <taxon>Metazoa</taxon>
        <taxon>Ecdysozoa</taxon>
        <taxon>Nematoda</taxon>
        <taxon>Chromadorea</taxon>
        <taxon>Plectida</taxon>
        <taxon>Plectina</taxon>
        <taxon>Plectoidea</taxon>
        <taxon>Plectidae</taxon>
        <taxon>Plectus</taxon>
    </lineage>
</organism>
<evidence type="ECO:0000313" key="2">
    <source>
        <dbReference type="Proteomes" id="UP000887566"/>
    </source>
</evidence>
<keyword evidence="2" id="KW-1185">Reference proteome</keyword>
<dbReference type="Proteomes" id="UP000887566">
    <property type="component" value="Unplaced"/>
</dbReference>
<dbReference type="AlphaFoldDB" id="A0A914VRN4"/>
<feature type="compositionally biased region" description="Polar residues" evidence="1">
    <location>
        <begin position="67"/>
        <end position="83"/>
    </location>
</feature>
<name>A0A914VRN4_9BILA</name>
<feature type="compositionally biased region" description="Low complexity" evidence="1">
    <location>
        <begin position="38"/>
        <end position="66"/>
    </location>
</feature>
<proteinExistence type="predicted"/>
<evidence type="ECO:0000313" key="3">
    <source>
        <dbReference type="WBParaSite" id="PSAMB.scaffold22910size465.g38750.t1"/>
    </source>
</evidence>
<protein>
    <submittedName>
        <fullName evidence="3">Uncharacterized protein</fullName>
    </submittedName>
</protein>
<reference evidence="3" key="1">
    <citation type="submission" date="2022-11" db="UniProtKB">
        <authorList>
            <consortium name="WormBaseParasite"/>
        </authorList>
    </citation>
    <scope>IDENTIFICATION</scope>
</reference>
<feature type="compositionally biased region" description="Basic residues" evidence="1">
    <location>
        <begin position="9"/>
        <end position="20"/>
    </location>
</feature>